<dbReference type="STRING" id="2512241.A0A553I3W5"/>
<dbReference type="SUPFAM" id="SSF50129">
    <property type="entry name" value="GroES-like"/>
    <property type="match status" value="1"/>
</dbReference>
<evidence type="ECO:0000259" key="1">
    <source>
        <dbReference type="SMART" id="SM00829"/>
    </source>
</evidence>
<dbReference type="Gene3D" id="3.40.50.720">
    <property type="entry name" value="NAD(P)-binding Rossmann-like Domain"/>
    <property type="match status" value="1"/>
</dbReference>
<proteinExistence type="predicted"/>
<accession>A0A553I3W5</accession>
<dbReference type="InterPro" id="IPR013154">
    <property type="entry name" value="ADH-like_N"/>
</dbReference>
<dbReference type="Pfam" id="PF08240">
    <property type="entry name" value="ADH_N"/>
    <property type="match status" value="1"/>
</dbReference>
<dbReference type="CDD" id="cd08276">
    <property type="entry name" value="MDR7"/>
    <property type="match status" value="1"/>
</dbReference>
<evidence type="ECO:0000313" key="3">
    <source>
        <dbReference type="Proteomes" id="UP000319160"/>
    </source>
</evidence>
<dbReference type="InterPro" id="IPR013149">
    <property type="entry name" value="ADH-like_C"/>
</dbReference>
<comment type="caution">
    <text evidence="2">The sequence shown here is derived from an EMBL/GenBank/DDBJ whole genome shotgun (WGS) entry which is preliminary data.</text>
</comment>
<dbReference type="Gene3D" id="3.90.180.10">
    <property type="entry name" value="Medium-chain alcohol dehydrogenases, catalytic domain"/>
    <property type="match status" value="1"/>
</dbReference>
<dbReference type="InterPro" id="IPR052711">
    <property type="entry name" value="Zinc_ADH-like"/>
</dbReference>
<protein>
    <recommendedName>
        <fullName evidence="1">Enoyl reductase (ER) domain-containing protein</fullName>
    </recommendedName>
</protein>
<reference evidence="3" key="1">
    <citation type="submission" date="2019-06" db="EMBL/GenBank/DDBJ databases">
        <title>Draft genome sequence of the griseofulvin-producing fungus Xylaria cubensis strain G536.</title>
        <authorList>
            <person name="Mead M.E."/>
            <person name="Raja H.A."/>
            <person name="Steenwyk J.L."/>
            <person name="Knowles S.L."/>
            <person name="Oberlies N.H."/>
            <person name="Rokas A."/>
        </authorList>
    </citation>
    <scope>NUCLEOTIDE SEQUENCE [LARGE SCALE GENOMIC DNA]</scope>
    <source>
        <strain evidence="3">G536</strain>
    </source>
</reference>
<dbReference type="PANTHER" id="PTHR45033:SF2">
    <property type="entry name" value="ZINC-TYPE ALCOHOL DEHYDROGENASE-LIKE PROTEIN C1773.06C"/>
    <property type="match status" value="1"/>
</dbReference>
<organism evidence="2 3">
    <name type="scientific">Xylaria flabelliformis</name>
    <dbReference type="NCBI Taxonomy" id="2512241"/>
    <lineage>
        <taxon>Eukaryota</taxon>
        <taxon>Fungi</taxon>
        <taxon>Dikarya</taxon>
        <taxon>Ascomycota</taxon>
        <taxon>Pezizomycotina</taxon>
        <taxon>Sordariomycetes</taxon>
        <taxon>Xylariomycetidae</taxon>
        <taxon>Xylariales</taxon>
        <taxon>Xylariaceae</taxon>
        <taxon>Xylaria</taxon>
    </lineage>
</organism>
<dbReference type="SMART" id="SM00829">
    <property type="entry name" value="PKS_ER"/>
    <property type="match status" value="1"/>
</dbReference>
<keyword evidence="3" id="KW-1185">Reference proteome</keyword>
<dbReference type="InterPro" id="IPR011032">
    <property type="entry name" value="GroES-like_sf"/>
</dbReference>
<dbReference type="PANTHER" id="PTHR45033">
    <property type="match status" value="1"/>
</dbReference>
<dbReference type="InterPro" id="IPR020843">
    <property type="entry name" value="ER"/>
</dbReference>
<dbReference type="AlphaFoldDB" id="A0A553I3W5"/>
<dbReference type="InterPro" id="IPR036291">
    <property type="entry name" value="NAD(P)-bd_dom_sf"/>
</dbReference>
<gene>
    <name evidence="2" type="ORF">FHL15_004343</name>
</gene>
<dbReference type="GO" id="GO:0016491">
    <property type="term" value="F:oxidoreductase activity"/>
    <property type="evidence" value="ECO:0007669"/>
    <property type="project" value="InterPro"/>
</dbReference>
<evidence type="ECO:0000313" key="2">
    <source>
        <dbReference type="EMBL" id="TRX94882.1"/>
    </source>
</evidence>
<feature type="domain" description="Enoyl reductase (ER)" evidence="1">
    <location>
        <begin position="16"/>
        <end position="340"/>
    </location>
</feature>
<sequence>MTIKSTGQWTLPSQDGYDALLYDPNATKSEQDLDPDDVLVELHAASLNYRDIAVTQGPIFSSVPITIIPGLVPGSDGSGKILAIGSAVARARPELKPGVDVITYICPDIAHDVLPTFDVITKGVGGMAHGTLCRQGIFRHGALVPKPSNLSHAQAATLTCSGLTAWNALMGCKGYEVKQGDFVLIQGTGGVSIAALQIAVAAGASVIATTSSDAKAERLRALGASHVINYSKTPEWGEQAKVLTPGARGVDHVVEVVGPSTLPESLKAGHIPVDIMDALFQLWVVRGVLLGTRDMLRNMVQYVEEKKIQIAVDDVEFELEDAKSAYKRLKSQKHFSKVIIKME</sequence>
<dbReference type="Pfam" id="PF00107">
    <property type="entry name" value="ADH_zinc_N"/>
    <property type="match status" value="1"/>
</dbReference>
<name>A0A553I3W5_9PEZI</name>
<dbReference type="Proteomes" id="UP000319160">
    <property type="component" value="Unassembled WGS sequence"/>
</dbReference>
<dbReference type="EMBL" id="VFLP01000019">
    <property type="protein sequence ID" value="TRX94882.1"/>
    <property type="molecule type" value="Genomic_DNA"/>
</dbReference>
<dbReference type="OrthoDB" id="9930022at2759"/>
<dbReference type="SUPFAM" id="SSF51735">
    <property type="entry name" value="NAD(P)-binding Rossmann-fold domains"/>
    <property type="match status" value="1"/>
</dbReference>